<keyword evidence="2" id="KW-0808">Transferase</keyword>
<evidence type="ECO:0000313" key="3">
    <source>
        <dbReference type="Proteomes" id="UP000235649"/>
    </source>
</evidence>
<comment type="caution">
    <text evidence="2">The sequence shown here is derived from an EMBL/GenBank/DDBJ whole genome shotgun (WGS) entry which is preliminary data.</text>
</comment>
<dbReference type="RefSeq" id="WP_102195043.1">
    <property type="nucleotide sequence ID" value="NZ_NIPR01000001.1"/>
</dbReference>
<protein>
    <submittedName>
        <fullName evidence="2">GNAT family N-acetyltransferase</fullName>
    </submittedName>
</protein>
<dbReference type="Gene3D" id="3.40.630.30">
    <property type="match status" value="1"/>
</dbReference>
<dbReference type="SUPFAM" id="SSF55729">
    <property type="entry name" value="Acyl-CoA N-acyltransferases (Nat)"/>
    <property type="match status" value="1"/>
</dbReference>
<feature type="domain" description="N-acetyltransferase" evidence="1">
    <location>
        <begin position="8"/>
        <end position="174"/>
    </location>
</feature>
<dbReference type="Proteomes" id="UP000235649">
    <property type="component" value="Unassembled WGS sequence"/>
</dbReference>
<dbReference type="GO" id="GO:0016747">
    <property type="term" value="F:acyltransferase activity, transferring groups other than amino-acyl groups"/>
    <property type="evidence" value="ECO:0007669"/>
    <property type="project" value="InterPro"/>
</dbReference>
<organism evidence="2 3">
    <name type="scientific">Companilactobacillus nuruki</name>
    <dbReference type="NCBI Taxonomy" id="1993540"/>
    <lineage>
        <taxon>Bacteria</taxon>
        <taxon>Bacillati</taxon>
        <taxon>Bacillota</taxon>
        <taxon>Bacilli</taxon>
        <taxon>Lactobacillales</taxon>
        <taxon>Lactobacillaceae</taxon>
        <taxon>Companilactobacillus</taxon>
    </lineage>
</organism>
<dbReference type="AlphaFoldDB" id="A0A2N7AXX8"/>
<evidence type="ECO:0000313" key="2">
    <source>
        <dbReference type="EMBL" id="PMD73932.1"/>
    </source>
</evidence>
<dbReference type="InterPro" id="IPR000182">
    <property type="entry name" value="GNAT_dom"/>
</dbReference>
<dbReference type="Pfam" id="PF00583">
    <property type="entry name" value="Acetyltransf_1"/>
    <property type="match status" value="1"/>
</dbReference>
<sequence>MNLNILPINIEEITYSNLPKLQKLSINTFNDSFRSENGSFTDYTENNYNYGQLAVEMMNSNSHFYFIYFNHRLAGYLKLSLNSAQSKDMGPDALEIDRIYLRKNFEYMDLENKLINFAFEQAQKYHKHLIWSSVWEHDESIIYSYNKFGFKVFDHQSFILGDKEQKDLLMKTTI</sequence>
<keyword evidence="3" id="KW-1185">Reference proteome</keyword>
<evidence type="ECO:0000259" key="1">
    <source>
        <dbReference type="PROSITE" id="PS51186"/>
    </source>
</evidence>
<gene>
    <name evidence="2" type="ORF">CBP76_00880</name>
</gene>
<name>A0A2N7AXX8_9LACO</name>
<dbReference type="EMBL" id="NIPR01000001">
    <property type="protein sequence ID" value="PMD73932.1"/>
    <property type="molecule type" value="Genomic_DNA"/>
</dbReference>
<dbReference type="PROSITE" id="PS51186">
    <property type="entry name" value="GNAT"/>
    <property type="match status" value="1"/>
</dbReference>
<accession>A0A2N7AXX8</accession>
<dbReference type="OrthoDB" id="7205533at2"/>
<proteinExistence type="predicted"/>
<dbReference type="InterPro" id="IPR016181">
    <property type="entry name" value="Acyl_CoA_acyltransferase"/>
</dbReference>
<reference evidence="2 3" key="1">
    <citation type="submission" date="2017-05" db="EMBL/GenBank/DDBJ databases">
        <title>Lactobacillus nurukis nov., sp. nov., isolated from nuruk.</title>
        <authorList>
            <person name="Kim S.-J."/>
        </authorList>
    </citation>
    <scope>NUCLEOTIDE SEQUENCE [LARGE SCALE GENOMIC DNA]</scope>
    <source>
        <strain evidence="2 3">SYF10-1a</strain>
    </source>
</reference>